<reference evidence="1 2" key="1">
    <citation type="journal article" date="2011" name="Int. J. Syst. Evol. Microbiol.">
        <title>Zhongshania antarctica gen. nov., sp. nov. and Zhongshania guokunii sp. nov., gammaproteobacteria respectively isolated from coastal attached (fast) ice and surface seawater of the Antarctic.</title>
        <authorList>
            <person name="Li H.J."/>
            <person name="Zhang X.Y."/>
            <person name="Chen C.X."/>
            <person name="Zhang Y.J."/>
            <person name="Gao Z.M."/>
            <person name="Yu Y."/>
            <person name="Chen X.L."/>
            <person name="Chen B."/>
            <person name="Zhang Y.Z."/>
        </authorList>
    </citation>
    <scope>NUCLEOTIDE SEQUENCE [LARGE SCALE GENOMIC DNA]</scope>
    <source>
        <strain evidence="1 2">15-R06ZXC-3</strain>
    </source>
</reference>
<sequence>MDNPSCLIPRFDGAILSEEWKLHDPVDRQVMLASPRGVLAVRVAIQRSQAALATLSRELGTSYFLHEWWLIAIMLTTEIGLFYEIASSRPPSQTGAYA</sequence>
<proteinExistence type="predicted"/>
<dbReference type="Proteomes" id="UP001557465">
    <property type="component" value="Unassembled WGS sequence"/>
</dbReference>
<evidence type="ECO:0000313" key="1">
    <source>
        <dbReference type="EMBL" id="MEX1661920.1"/>
    </source>
</evidence>
<protein>
    <submittedName>
        <fullName evidence="1">Uncharacterized protein</fullName>
    </submittedName>
</protein>
<dbReference type="EMBL" id="JBFRYC010000004">
    <property type="protein sequence ID" value="MEX1661920.1"/>
    <property type="molecule type" value="Genomic_DNA"/>
</dbReference>
<organism evidence="1 2">
    <name type="scientific">Thioclava arctica</name>
    <dbReference type="NCBI Taxonomy" id="3238301"/>
    <lineage>
        <taxon>Bacteria</taxon>
        <taxon>Pseudomonadati</taxon>
        <taxon>Pseudomonadota</taxon>
        <taxon>Alphaproteobacteria</taxon>
        <taxon>Rhodobacterales</taxon>
        <taxon>Paracoccaceae</taxon>
        <taxon>Thioclava</taxon>
    </lineage>
</organism>
<gene>
    <name evidence="1" type="ORF">AB4874_09700</name>
</gene>
<keyword evidence="2" id="KW-1185">Reference proteome</keyword>
<comment type="caution">
    <text evidence="1">The sequence shown here is derived from an EMBL/GenBank/DDBJ whole genome shotgun (WGS) entry which is preliminary data.</text>
</comment>
<accession>A0ABV3TK04</accession>
<evidence type="ECO:0000313" key="2">
    <source>
        <dbReference type="Proteomes" id="UP001557465"/>
    </source>
</evidence>
<name>A0ABV3TK04_9RHOB</name>
<dbReference type="RefSeq" id="WP_368391848.1">
    <property type="nucleotide sequence ID" value="NZ_JBFRYC010000004.1"/>
</dbReference>